<keyword evidence="2" id="KW-1185">Reference proteome</keyword>
<dbReference type="EMBL" id="LR900788">
    <property type="protein sequence ID" value="CAD7246903.1"/>
    <property type="molecule type" value="Genomic_DNA"/>
</dbReference>
<reference evidence="1" key="1">
    <citation type="submission" date="2020-11" db="EMBL/GenBank/DDBJ databases">
        <authorList>
            <person name="Tran Van P."/>
        </authorList>
    </citation>
    <scope>NUCLEOTIDE SEQUENCE</scope>
</reference>
<organism evidence="1">
    <name type="scientific">Darwinula stevensoni</name>
    <dbReference type="NCBI Taxonomy" id="69355"/>
    <lineage>
        <taxon>Eukaryota</taxon>
        <taxon>Metazoa</taxon>
        <taxon>Ecdysozoa</taxon>
        <taxon>Arthropoda</taxon>
        <taxon>Crustacea</taxon>
        <taxon>Oligostraca</taxon>
        <taxon>Ostracoda</taxon>
        <taxon>Podocopa</taxon>
        <taxon>Podocopida</taxon>
        <taxon>Darwinulocopina</taxon>
        <taxon>Darwinuloidea</taxon>
        <taxon>Darwinulidae</taxon>
        <taxon>Darwinula</taxon>
    </lineage>
</organism>
<dbReference type="Pfam" id="PF06677">
    <property type="entry name" value="Auto_anti-p27"/>
    <property type="match status" value="1"/>
</dbReference>
<protein>
    <recommendedName>
        <fullName evidence="3">Sjoegren syndrome/scleroderma autoantigen 1</fullName>
    </recommendedName>
</protein>
<dbReference type="EMBL" id="CAJPEV010001271">
    <property type="protein sequence ID" value="CAG0891770.1"/>
    <property type="molecule type" value="Genomic_DNA"/>
</dbReference>
<evidence type="ECO:0000313" key="2">
    <source>
        <dbReference type="Proteomes" id="UP000677054"/>
    </source>
</evidence>
<name>A0A7R9A761_9CRUS</name>
<dbReference type="PANTHER" id="PTHR16537">
    <property type="entry name" value="SJOEGREN SYNDROME/SCLERODERMA AUTOANTIGEN 1"/>
    <property type="match status" value="1"/>
</dbReference>
<proteinExistence type="predicted"/>
<accession>A0A7R9A761</accession>
<dbReference type="PANTHER" id="PTHR16537:SF1">
    <property type="entry name" value="PROTEIN ZNRD2"/>
    <property type="match status" value="1"/>
</dbReference>
<gene>
    <name evidence="1" type="ORF">DSTB1V02_LOCUS6745</name>
</gene>
<dbReference type="AlphaFoldDB" id="A0A7R9A761"/>
<dbReference type="OrthoDB" id="28939at2759"/>
<dbReference type="Proteomes" id="UP000677054">
    <property type="component" value="Unassembled WGS sequence"/>
</dbReference>
<sequence>MNETRLKSDLISKTLGDYLLKGYRMLNATCEACGTVLLQDKDKNLLCVACKEIDPPRSLPETVLTLGESSLGGGTTSVQIAPSAPHGLVGDHKGNKRESYTRHSHAVSVLHTRLQGAISELEGTPSTEHAASLCDLIKRCADAIVAVNKMEMCLETPNPLF</sequence>
<evidence type="ECO:0000313" key="1">
    <source>
        <dbReference type="EMBL" id="CAD7246903.1"/>
    </source>
</evidence>
<evidence type="ECO:0008006" key="3">
    <source>
        <dbReference type="Google" id="ProtNLM"/>
    </source>
</evidence>
<dbReference type="InterPro" id="IPR051888">
    <property type="entry name" value="UPF0148_domain"/>
</dbReference>
<dbReference type="InterPro" id="IPR009563">
    <property type="entry name" value="SSSCA1"/>
</dbReference>